<comment type="caution">
    <text evidence="1">The sequence shown here is derived from an EMBL/GenBank/DDBJ whole genome shotgun (WGS) entry which is preliminary data.</text>
</comment>
<name>A0A6L3MXY6_9BURK</name>
<protein>
    <submittedName>
        <fullName evidence="1">Uncharacterized protein</fullName>
    </submittedName>
</protein>
<organism evidence="1 2">
    <name type="scientific">Burkholderia stagnalis</name>
    <dbReference type="NCBI Taxonomy" id="1503054"/>
    <lineage>
        <taxon>Bacteria</taxon>
        <taxon>Pseudomonadati</taxon>
        <taxon>Pseudomonadota</taxon>
        <taxon>Betaproteobacteria</taxon>
        <taxon>Burkholderiales</taxon>
        <taxon>Burkholderiaceae</taxon>
        <taxon>Burkholderia</taxon>
        <taxon>Burkholderia cepacia complex</taxon>
    </lineage>
</organism>
<proteinExistence type="predicted"/>
<evidence type="ECO:0000313" key="1">
    <source>
        <dbReference type="EMBL" id="KAB0637271.1"/>
    </source>
</evidence>
<gene>
    <name evidence="1" type="ORF">F7R25_16030</name>
</gene>
<dbReference type="EMBL" id="VZOK01000021">
    <property type="protein sequence ID" value="KAB0637271.1"/>
    <property type="molecule type" value="Genomic_DNA"/>
</dbReference>
<accession>A0A6L3MXY6</accession>
<reference evidence="1 2" key="1">
    <citation type="submission" date="2019-09" db="EMBL/GenBank/DDBJ databases">
        <title>Draft genome sequences of 48 bacterial type strains from the CCUG.</title>
        <authorList>
            <person name="Tunovic T."/>
            <person name="Pineiro-Iglesias B."/>
            <person name="Unosson C."/>
            <person name="Inganas E."/>
            <person name="Ohlen M."/>
            <person name="Cardew S."/>
            <person name="Jensie-Markopoulos S."/>
            <person name="Salva-Serra F."/>
            <person name="Jaen-Luchoro D."/>
            <person name="Karlsson R."/>
            <person name="Svensson-Stadler L."/>
            <person name="Chun J."/>
            <person name="Moore E."/>
        </authorList>
    </citation>
    <scope>NUCLEOTIDE SEQUENCE [LARGE SCALE GENOMIC DNA]</scope>
    <source>
        <strain evidence="1 2">CCUG 65686</strain>
    </source>
</reference>
<sequence length="66" mass="7286">MKNQSDTAGSRPAEWGKPVDVARIAVARREARALRTLFDALTPVERMLAAKQIDAVRRLVEAVEAI</sequence>
<dbReference type="RefSeq" id="WP_150998889.1">
    <property type="nucleotide sequence ID" value="NZ_CABVPM010000031.1"/>
</dbReference>
<evidence type="ECO:0000313" key="2">
    <source>
        <dbReference type="Proteomes" id="UP000473470"/>
    </source>
</evidence>
<dbReference type="AlphaFoldDB" id="A0A6L3MXY6"/>
<dbReference type="Proteomes" id="UP000473470">
    <property type="component" value="Unassembled WGS sequence"/>
</dbReference>